<name>A0A1S1RIU6_9ACTN</name>
<organism evidence="2 3">
    <name type="scientific">Parafrankia colletiae</name>
    <dbReference type="NCBI Taxonomy" id="573497"/>
    <lineage>
        <taxon>Bacteria</taxon>
        <taxon>Bacillati</taxon>
        <taxon>Actinomycetota</taxon>
        <taxon>Actinomycetes</taxon>
        <taxon>Frankiales</taxon>
        <taxon>Frankiaceae</taxon>
        <taxon>Parafrankia</taxon>
    </lineage>
</organism>
<keyword evidence="3" id="KW-1185">Reference proteome</keyword>
<evidence type="ECO:0000256" key="1">
    <source>
        <dbReference type="SAM" id="MobiDB-lite"/>
    </source>
</evidence>
<protein>
    <recommendedName>
        <fullName evidence="4">Luciferase-like domain-containing protein</fullName>
    </recommendedName>
</protein>
<gene>
    <name evidence="2" type="ORF">CC117_00165</name>
</gene>
<dbReference type="AlphaFoldDB" id="A0A1S1RIU6"/>
<dbReference type="EMBL" id="MBLM01000002">
    <property type="protein sequence ID" value="OHV46130.1"/>
    <property type="molecule type" value="Genomic_DNA"/>
</dbReference>
<comment type="caution">
    <text evidence="2">The sequence shown here is derived from an EMBL/GenBank/DDBJ whole genome shotgun (WGS) entry which is preliminary data.</text>
</comment>
<reference evidence="3" key="1">
    <citation type="submission" date="2016-07" db="EMBL/GenBank/DDBJ databases">
        <title>Sequence Frankia sp. strain CcI1.17.</title>
        <authorList>
            <person name="Ghodhbane-Gtari F."/>
            <person name="Swanson E."/>
            <person name="Gueddou A."/>
            <person name="Morris K."/>
            <person name="Hezbri K."/>
            <person name="Ktari A."/>
            <person name="Nouioui I."/>
            <person name="Abebe-Akele F."/>
            <person name="Simpson S."/>
            <person name="Thomas K."/>
            <person name="Gtari M."/>
            <person name="Tisa L.S."/>
            <person name="Hurst S."/>
        </authorList>
    </citation>
    <scope>NUCLEOTIDE SEQUENCE [LARGE SCALE GENOMIC DNA]</scope>
    <source>
        <strain evidence="3">Cc1.17</strain>
    </source>
</reference>
<evidence type="ECO:0000313" key="2">
    <source>
        <dbReference type="EMBL" id="OHV46130.1"/>
    </source>
</evidence>
<dbReference type="Proteomes" id="UP000179627">
    <property type="component" value="Unassembled WGS sequence"/>
</dbReference>
<sequence>MTGRGPLPASATGLEQAPLDPVEVDAESARRYADLGVDRLLVYPLPLESESGVAAFLERHASLIR</sequence>
<evidence type="ECO:0000313" key="3">
    <source>
        <dbReference type="Proteomes" id="UP000179627"/>
    </source>
</evidence>
<evidence type="ECO:0008006" key="4">
    <source>
        <dbReference type="Google" id="ProtNLM"/>
    </source>
</evidence>
<proteinExistence type="predicted"/>
<accession>A0A1S1RIU6</accession>
<feature type="region of interest" description="Disordered" evidence="1">
    <location>
        <begin position="1"/>
        <end position="20"/>
    </location>
</feature>